<proteinExistence type="predicted"/>
<protein>
    <submittedName>
        <fullName evidence="1">Uncharacterized protein</fullName>
    </submittedName>
</protein>
<accession>A0A9D5H7T0</accession>
<dbReference type="EMBL" id="JAGGNH010000008">
    <property type="protein sequence ID" value="KAJ0966469.1"/>
    <property type="molecule type" value="Genomic_DNA"/>
</dbReference>
<sequence length="170" mass="18463">MHGGSLIRRHAKHKGSGSLTLISTTTTKDHAPIFYLYSVETLKKALVLGHLLSTGGRLAFDENGRPDVDCNARALDLFSVARRMALLEGFCDFRPSPVDIEVKRIIRDVVPLNDANDDGEEGIKDEDPPILAFGAVELSSITAEPKLSPDISVSSMKSSDVVNSCICRLK</sequence>
<keyword evidence="2" id="KW-1185">Reference proteome</keyword>
<gene>
    <name evidence="1" type="ORF">J5N97_027607</name>
</gene>
<reference evidence="1" key="1">
    <citation type="submission" date="2021-03" db="EMBL/GenBank/DDBJ databases">
        <authorList>
            <person name="Li Z."/>
            <person name="Yang C."/>
        </authorList>
    </citation>
    <scope>NUCLEOTIDE SEQUENCE</scope>
    <source>
        <strain evidence="1">Dzin_1.0</strain>
        <tissue evidence="1">Leaf</tissue>
    </source>
</reference>
<dbReference type="AlphaFoldDB" id="A0A9D5H7T0"/>
<name>A0A9D5H7T0_9LILI</name>
<dbReference type="Proteomes" id="UP001085076">
    <property type="component" value="Miscellaneous, Linkage group lg08"/>
</dbReference>
<evidence type="ECO:0000313" key="1">
    <source>
        <dbReference type="EMBL" id="KAJ0966469.1"/>
    </source>
</evidence>
<comment type="caution">
    <text evidence="1">The sequence shown here is derived from an EMBL/GenBank/DDBJ whole genome shotgun (WGS) entry which is preliminary data.</text>
</comment>
<organism evidence="1 2">
    <name type="scientific">Dioscorea zingiberensis</name>
    <dbReference type="NCBI Taxonomy" id="325984"/>
    <lineage>
        <taxon>Eukaryota</taxon>
        <taxon>Viridiplantae</taxon>
        <taxon>Streptophyta</taxon>
        <taxon>Embryophyta</taxon>
        <taxon>Tracheophyta</taxon>
        <taxon>Spermatophyta</taxon>
        <taxon>Magnoliopsida</taxon>
        <taxon>Liliopsida</taxon>
        <taxon>Dioscoreales</taxon>
        <taxon>Dioscoreaceae</taxon>
        <taxon>Dioscorea</taxon>
    </lineage>
</organism>
<evidence type="ECO:0000313" key="2">
    <source>
        <dbReference type="Proteomes" id="UP001085076"/>
    </source>
</evidence>
<reference evidence="1" key="2">
    <citation type="journal article" date="2022" name="Hortic Res">
        <title>The genome of Dioscorea zingiberensis sheds light on the biosynthesis, origin and evolution of the medicinally important diosgenin saponins.</title>
        <authorList>
            <person name="Li Y."/>
            <person name="Tan C."/>
            <person name="Li Z."/>
            <person name="Guo J."/>
            <person name="Li S."/>
            <person name="Chen X."/>
            <person name="Wang C."/>
            <person name="Dai X."/>
            <person name="Yang H."/>
            <person name="Song W."/>
            <person name="Hou L."/>
            <person name="Xu J."/>
            <person name="Tong Z."/>
            <person name="Xu A."/>
            <person name="Yuan X."/>
            <person name="Wang W."/>
            <person name="Yang Q."/>
            <person name="Chen L."/>
            <person name="Sun Z."/>
            <person name="Wang K."/>
            <person name="Pan B."/>
            <person name="Chen J."/>
            <person name="Bao Y."/>
            <person name="Liu F."/>
            <person name="Qi X."/>
            <person name="Gang D.R."/>
            <person name="Wen J."/>
            <person name="Li J."/>
        </authorList>
    </citation>
    <scope>NUCLEOTIDE SEQUENCE</scope>
    <source>
        <strain evidence="1">Dzin_1.0</strain>
    </source>
</reference>